<proteinExistence type="predicted"/>
<protein>
    <submittedName>
        <fullName evidence="1">Uncharacterized protein</fullName>
    </submittedName>
</protein>
<name>A0A1V1P825_9BACT</name>
<comment type="caution">
    <text evidence="1">The sequence shown here is derived from an EMBL/GenBank/DDBJ whole genome shotgun (WGS) entry which is preliminary data.</text>
</comment>
<evidence type="ECO:0000313" key="2">
    <source>
        <dbReference type="Proteomes" id="UP000189670"/>
    </source>
</evidence>
<reference evidence="2" key="1">
    <citation type="submission" date="2012-11" db="EMBL/GenBank/DDBJ databases">
        <authorList>
            <person name="Lucero-Rivera Y.E."/>
            <person name="Tovar-Ramirez D."/>
        </authorList>
    </citation>
    <scope>NUCLEOTIDE SEQUENCE [LARGE SCALE GENOMIC DNA]</scope>
    <source>
        <strain evidence="2">Araruama</strain>
    </source>
</reference>
<evidence type="ECO:0000313" key="1">
    <source>
        <dbReference type="EMBL" id="ETR70923.1"/>
    </source>
</evidence>
<gene>
    <name evidence="1" type="ORF">OMM_02881</name>
</gene>
<organism evidence="1 2">
    <name type="scientific">Candidatus Magnetoglobus multicellularis str. Araruama</name>
    <dbReference type="NCBI Taxonomy" id="890399"/>
    <lineage>
        <taxon>Bacteria</taxon>
        <taxon>Pseudomonadati</taxon>
        <taxon>Thermodesulfobacteriota</taxon>
        <taxon>Desulfobacteria</taxon>
        <taxon>Desulfobacterales</taxon>
        <taxon>Desulfobacteraceae</taxon>
        <taxon>Candidatus Magnetoglobus</taxon>
    </lineage>
</organism>
<accession>A0A1V1P825</accession>
<dbReference type="AlphaFoldDB" id="A0A1V1P825"/>
<sequence>MSLKSTDNHLIDALEKIPNLSLSKRDPVYPEYRMCYPVASDETRKAIQRVVDQYNQHLWTIYRVPPLRQCFTRQASIMPVPAHKAASNIITEMKMLEPVMTKSKNGSLMTALMEISGHIQGASCYYLFTGHLDSEVDCINKVCRYKETNV</sequence>
<dbReference type="Proteomes" id="UP000189670">
    <property type="component" value="Unassembled WGS sequence"/>
</dbReference>
<dbReference type="EMBL" id="ATBP01000347">
    <property type="protein sequence ID" value="ETR70923.1"/>
    <property type="molecule type" value="Genomic_DNA"/>
</dbReference>